<dbReference type="EC" id="3.5.1.9" evidence="3"/>
<protein>
    <submittedName>
        <fullName evidence="3">Kynurenine formamidase</fullName>
        <ecNumber evidence="3">3.5.1.9</ecNumber>
    </submittedName>
</protein>
<dbReference type="Pfam" id="PF07859">
    <property type="entry name" value="Abhydrolase_3"/>
    <property type="match status" value="1"/>
</dbReference>
<accession>K0KMJ6</accession>
<dbReference type="EMBL" id="CAIF01000040">
    <property type="protein sequence ID" value="CCH42328.1"/>
    <property type="molecule type" value="Genomic_DNA"/>
</dbReference>
<dbReference type="GO" id="GO:0004061">
    <property type="term" value="F:arylformamidase activity"/>
    <property type="evidence" value="ECO:0007669"/>
    <property type="project" value="UniProtKB-EC"/>
</dbReference>
<proteinExistence type="predicted"/>
<keyword evidence="4" id="KW-1185">Reference proteome</keyword>
<feature type="domain" description="Alpha/beta hydrolase fold-3" evidence="2">
    <location>
        <begin position="29"/>
        <end position="179"/>
    </location>
</feature>
<evidence type="ECO:0000313" key="3">
    <source>
        <dbReference type="EMBL" id="CCH42328.1"/>
    </source>
</evidence>
<evidence type="ECO:0000256" key="1">
    <source>
        <dbReference type="ARBA" id="ARBA00022801"/>
    </source>
</evidence>
<comment type="caution">
    <text evidence="3">The sequence shown here is derived from an EMBL/GenBank/DDBJ whole genome shotgun (WGS) entry which is preliminary data.</text>
</comment>
<dbReference type="SUPFAM" id="SSF53474">
    <property type="entry name" value="alpha/beta-Hydrolases"/>
    <property type="match status" value="1"/>
</dbReference>
<gene>
    <name evidence="3" type="ORF">BN7_1872</name>
</gene>
<dbReference type="Gene3D" id="3.40.50.1820">
    <property type="entry name" value="alpha/beta hydrolase"/>
    <property type="match status" value="1"/>
</dbReference>
<dbReference type="InterPro" id="IPR029058">
    <property type="entry name" value="AB_hydrolase_fold"/>
</dbReference>
<name>K0KMJ6_WICCF</name>
<reference evidence="3 4" key="1">
    <citation type="journal article" date="2012" name="Eukaryot. Cell">
        <title>Draft genome sequence of Wickerhamomyces ciferrii NRRL Y-1031 F-60-10.</title>
        <authorList>
            <person name="Schneider J."/>
            <person name="Andrea H."/>
            <person name="Blom J."/>
            <person name="Jaenicke S."/>
            <person name="Ruckert C."/>
            <person name="Schorsch C."/>
            <person name="Szczepanowski R."/>
            <person name="Farwick M."/>
            <person name="Goesmann A."/>
            <person name="Puhler A."/>
            <person name="Schaffer S."/>
            <person name="Tauch A."/>
            <person name="Kohler T."/>
            <person name="Brinkrolf K."/>
        </authorList>
    </citation>
    <scope>NUCLEOTIDE SEQUENCE [LARGE SCALE GENOMIC DNA]</scope>
    <source>
        <strain evidence="4">ATCC 14091 / BCRC 22168 / CBS 111 / JCM 3599 / NBRC 0793 / NRRL Y-1031 F-60-10</strain>
    </source>
</reference>
<organism evidence="3 4">
    <name type="scientific">Wickerhamomyces ciferrii (strain ATCC 14091 / BCRC 22168 / CBS 111 / JCM 3599 / NBRC 0793 / NRRL Y-1031 F-60-10)</name>
    <name type="common">Yeast</name>
    <name type="synonym">Pichia ciferrii</name>
    <dbReference type="NCBI Taxonomy" id="1206466"/>
    <lineage>
        <taxon>Eukaryota</taxon>
        <taxon>Fungi</taxon>
        <taxon>Dikarya</taxon>
        <taxon>Ascomycota</taxon>
        <taxon>Saccharomycotina</taxon>
        <taxon>Saccharomycetes</taxon>
        <taxon>Phaffomycetales</taxon>
        <taxon>Wickerhamomycetaceae</taxon>
        <taxon>Wickerhamomyces</taxon>
    </lineage>
</organism>
<dbReference type="FunCoup" id="K0KMJ6">
    <property type="interactions" value="147"/>
</dbReference>
<dbReference type="InParanoid" id="K0KMJ6"/>
<evidence type="ECO:0000259" key="2">
    <source>
        <dbReference type="Pfam" id="PF07859"/>
    </source>
</evidence>
<dbReference type="Proteomes" id="UP000009328">
    <property type="component" value="Unassembled WGS sequence"/>
</dbReference>
<dbReference type="STRING" id="1206466.K0KMJ6"/>
<dbReference type="PANTHER" id="PTHR48081">
    <property type="entry name" value="AB HYDROLASE SUPERFAMILY PROTEIN C4A8.06C"/>
    <property type="match status" value="1"/>
</dbReference>
<dbReference type="eggNOG" id="ENOG502S28Q">
    <property type="taxonomic scope" value="Eukaryota"/>
</dbReference>
<sequence>MGRTSTIYQYDKDTRQQILNYGSDSTSHLIFIHGGAWRDPNNTHHDIDQLLKYLPQNISIWSIDYRLSPQVKHPVHEQDVILALEKIHQLIEEKHGSIEGRKISLMGHSAGVSLALRTFDQVPKLKINKLILLDGIYDLTKLIEEYPDYQGFVNEAFDNYQDVSFLTSDQLNNVNIHVFQSYNDELLSKTQTEWFLDQLHQKGIDYTYTLGNFGKHEDVYQNEKIASYITSLY</sequence>
<dbReference type="HOGENOM" id="CLU_016852_1_0_1"/>
<keyword evidence="1 3" id="KW-0378">Hydrolase</keyword>
<dbReference type="AlphaFoldDB" id="K0KMJ6"/>
<evidence type="ECO:0000313" key="4">
    <source>
        <dbReference type="Proteomes" id="UP000009328"/>
    </source>
</evidence>
<dbReference type="PANTHER" id="PTHR48081:SF33">
    <property type="entry name" value="KYNURENINE FORMAMIDASE"/>
    <property type="match status" value="1"/>
</dbReference>
<dbReference type="InterPro" id="IPR013094">
    <property type="entry name" value="AB_hydrolase_3"/>
</dbReference>
<dbReference type="InterPro" id="IPR050300">
    <property type="entry name" value="GDXG_lipolytic_enzyme"/>
</dbReference>